<dbReference type="InterPro" id="IPR000537">
    <property type="entry name" value="UbiA_prenyltransferase"/>
</dbReference>
<keyword evidence="12" id="KW-1185">Reference proteome</keyword>
<evidence type="ECO:0000256" key="4">
    <source>
        <dbReference type="ARBA" id="ARBA00005985"/>
    </source>
</evidence>
<dbReference type="InterPro" id="IPR030470">
    <property type="entry name" value="UbiA_prenylTrfase_CS"/>
</dbReference>
<comment type="caution">
    <text evidence="11">The sequence shown here is derived from an EMBL/GenBank/DDBJ whole genome shotgun (WGS) entry which is preliminary data.</text>
</comment>
<dbReference type="PROSITE" id="PS00943">
    <property type="entry name" value="UBIA"/>
    <property type="match status" value="1"/>
</dbReference>
<dbReference type="GO" id="GO:0016765">
    <property type="term" value="F:transferase activity, transferring alkyl or aryl (other than methyl) groups"/>
    <property type="evidence" value="ECO:0007669"/>
    <property type="project" value="InterPro"/>
</dbReference>
<evidence type="ECO:0000256" key="9">
    <source>
        <dbReference type="SAM" id="Phobius"/>
    </source>
</evidence>
<evidence type="ECO:0000256" key="10">
    <source>
        <dbReference type="SAM" id="SignalP"/>
    </source>
</evidence>
<dbReference type="GO" id="GO:0005886">
    <property type="term" value="C:plasma membrane"/>
    <property type="evidence" value="ECO:0007669"/>
    <property type="project" value="TreeGrafter"/>
</dbReference>
<keyword evidence="7 9" id="KW-1133">Transmembrane helix</keyword>
<organism evidence="11 12">
    <name type="scientific">Clathrus columnatus</name>
    <dbReference type="NCBI Taxonomy" id="1419009"/>
    <lineage>
        <taxon>Eukaryota</taxon>
        <taxon>Fungi</taxon>
        <taxon>Dikarya</taxon>
        <taxon>Basidiomycota</taxon>
        <taxon>Agaricomycotina</taxon>
        <taxon>Agaricomycetes</taxon>
        <taxon>Phallomycetidae</taxon>
        <taxon>Phallales</taxon>
        <taxon>Clathraceae</taxon>
        <taxon>Clathrus</taxon>
    </lineage>
</organism>
<dbReference type="Gene3D" id="1.10.357.140">
    <property type="entry name" value="UbiA prenyltransferase"/>
    <property type="match status" value="1"/>
</dbReference>
<dbReference type="PANTHER" id="PTHR11048:SF28">
    <property type="entry name" value="4-HYDROXYBENZOATE POLYPRENYLTRANSFERASE, MITOCHONDRIAL"/>
    <property type="match status" value="1"/>
</dbReference>
<sequence>MISGSLLMFWPCAWSLLAAAYKANIPTEEVLVQLPAYFFGSVLLHSIACTWNDICDRELDAQVERTKHRPLASGTLSVKSALIFGIAQLVVFLLLLTQLRRREAVNAMLFALCVWQPIYPFMKRITYWPQAWLPFVMNWGIIIAWIDNTQVEDTKMIASLFIASCC</sequence>
<dbReference type="Pfam" id="PF01040">
    <property type="entry name" value="UbiA"/>
    <property type="match status" value="1"/>
</dbReference>
<evidence type="ECO:0000256" key="8">
    <source>
        <dbReference type="ARBA" id="ARBA00023136"/>
    </source>
</evidence>
<evidence type="ECO:0000256" key="1">
    <source>
        <dbReference type="ARBA" id="ARBA00001946"/>
    </source>
</evidence>
<dbReference type="AlphaFoldDB" id="A0AAV5AFQ0"/>
<feature type="signal peptide" evidence="10">
    <location>
        <begin position="1"/>
        <end position="20"/>
    </location>
</feature>
<evidence type="ECO:0000256" key="6">
    <source>
        <dbReference type="ARBA" id="ARBA00022692"/>
    </source>
</evidence>
<dbReference type="FunFam" id="1.10.357.140:FF:000008">
    <property type="entry name" value="4-hydroxybenzoate octaprenyltransferase"/>
    <property type="match status" value="1"/>
</dbReference>
<evidence type="ECO:0000256" key="2">
    <source>
        <dbReference type="ARBA" id="ARBA00004141"/>
    </source>
</evidence>
<comment type="cofactor">
    <cofactor evidence="1">
        <name>Mg(2+)</name>
        <dbReference type="ChEBI" id="CHEBI:18420"/>
    </cofactor>
</comment>
<comment type="similarity">
    <text evidence="4">Belongs to the UbiA prenyltransferase family.</text>
</comment>
<dbReference type="InterPro" id="IPR039653">
    <property type="entry name" value="Prenyltransferase"/>
</dbReference>
<keyword evidence="5" id="KW-0808">Transferase</keyword>
<protein>
    <submittedName>
        <fullName evidence="11">Uncharacterized protein</fullName>
    </submittedName>
</protein>
<dbReference type="InterPro" id="IPR044878">
    <property type="entry name" value="UbiA_sf"/>
</dbReference>
<evidence type="ECO:0000256" key="5">
    <source>
        <dbReference type="ARBA" id="ARBA00022679"/>
    </source>
</evidence>
<proteinExistence type="inferred from homology"/>
<dbReference type="GO" id="GO:0006744">
    <property type="term" value="P:ubiquinone biosynthetic process"/>
    <property type="evidence" value="ECO:0007669"/>
    <property type="project" value="TreeGrafter"/>
</dbReference>
<feature type="transmembrane region" description="Helical" evidence="9">
    <location>
        <begin position="76"/>
        <end position="97"/>
    </location>
</feature>
<comment type="pathway">
    <text evidence="3">Secondary metabolite biosynthesis.</text>
</comment>
<name>A0AAV5AFQ0_9AGAM</name>
<feature type="transmembrane region" description="Helical" evidence="9">
    <location>
        <begin position="104"/>
        <end position="121"/>
    </location>
</feature>
<keyword evidence="8 9" id="KW-0472">Membrane</keyword>
<evidence type="ECO:0000313" key="12">
    <source>
        <dbReference type="Proteomes" id="UP001050691"/>
    </source>
</evidence>
<evidence type="ECO:0000256" key="7">
    <source>
        <dbReference type="ARBA" id="ARBA00022989"/>
    </source>
</evidence>
<gene>
    <name evidence="11" type="ORF">Clacol_005721</name>
</gene>
<feature type="chain" id="PRO_5043652246" evidence="10">
    <location>
        <begin position="21"/>
        <end position="166"/>
    </location>
</feature>
<comment type="subcellular location">
    <subcellularLocation>
        <location evidence="2">Membrane</location>
        <topology evidence="2">Multi-pass membrane protein</topology>
    </subcellularLocation>
</comment>
<accession>A0AAV5AFQ0</accession>
<dbReference type="Proteomes" id="UP001050691">
    <property type="component" value="Unassembled WGS sequence"/>
</dbReference>
<evidence type="ECO:0000313" key="11">
    <source>
        <dbReference type="EMBL" id="GJJ11488.1"/>
    </source>
</evidence>
<keyword evidence="10" id="KW-0732">Signal</keyword>
<feature type="transmembrane region" description="Helical" evidence="9">
    <location>
        <begin position="127"/>
        <end position="146"/>
    </location>
</feature>
<dbReference type="EMBL" id="BPWL01000006">
    <property type="protein sequence ID" value="GJJ11488.1"/>
    <property type="molecule type" value="Genomic_DNA"/>
</dbReference>
<keyword evidence="6 9" id="KW-0812">Transmembrane</keyword>
<evidence type="ECO:0000256" key="3">
    <source>
        <dbReference type="ARBA" id="ARBA00005179"/>
    </source>
</evidence>
<dbReference type="PANTHER" id="PTHR11048">
    <property type="entry name" value="PRENYLTRANSFERASES"/>
    <property type="match status" value="1"/>
</dbReference>
<reference evidence="11" key="1">
    <citation type="submission" date="2021-10" db="EMBL/GenBank/DDBJ databases">
        <title>De novo Genome Assembly of Clathrus columnatus (Basidiomycota, Fungi) Using Illumina and Nanopore Sequence Data.</title>
        <authorList>
            <person name="Ogiso-Tanaka E."/>
            <person name="Itagaki H."/>
            <person name="Hosoya T."/>
            <person name="Hosaka K."/>
        </authorList>
    </citation>
    <scope>NUCLEOTIDE SEQUENCE</scope>
    <source>
        <strain evidence="11">MO-923</strain>
    </source>
</reference>